<dbReference type="InterPro" id="IPR001736">
    <property type="entry name" value="PLipase_D/transphosphatidylase"/>
</dbReference>
<dbReference type="RefSeq" id="WP_379908469.1">
    <property type="nucleotide sequence ID" value="NZ_JBHSWE010000001.1"/>
</dbReference>
<evidence type="ECO:0000313" key="2">
    <source>
        <dbReference type="EMBL" id="MFC6669950.1"/>
    </source>
</evidence>
<gene>
    <name evidence="2" type="ORF">ACFQDL_07525</name>
</gene>
<dbReference type="InterPro" id="IPR025202">
    <property type="entry name" value="PLD-like_dom"/>
</dbReference>
<keyword evidence="3" id="KW-1185">Reference proteome</keyword>
<dbReference type="CDD" id="cd09110">
    <property type="entry name" value="PLDc_CLS_1"/>
    <property type="match status" value="1"/>
</dbReference>
<protein>
    <submittedName>
        <fullName evidence="2">Phospholipase D-like domain-containing protein</fullName>
    </submittedName>
</protein>
<dbReference type="SMART" id="SM00155">
    <property type="entry name" value="PLDc"/>
    <property type="match status" value="1"/>
</dbReference>
<dbReference type="PANTHER" id="PTHR21248">
    <property type="entry name" value="CARDIOLIPIN SYNTHASE"/>
    <property type="match status" value="1"/>
</dbReference>
<dbReference type="Pfam" id="PF13091">
    <property type="entry name" value="PLDc_2"/>
    <property type="match status" value="1"/>
</dbReference>
<evidence type="ECO:0000259" key="1">
    <source>
        <dbReference type="PROSITE" id="PS50035"/>
    </source>
</evidence>
<proteinExistence type="predicted"/>
<reference evidence="3" key="1">
    <citation type="journal article" date="2019" name="Int. J. Syst. Evol. Microbiol.">
        <title>The Global Catalogue of Microorganisms (GCM) 10K type strain sequencing project: providing services to taxonomists for standard genome sequencing and annotation.</title>
        <authorList>
            <consortium name="The Broad Institute Genomics Platform"/>
            <consortium name="The Broad Institute Genome Sequencing Center for Infectious Disease"/>
            <person name="Wu L."/>
            <person name="Ma J."/>
        </authorList>
    </citation>
    <scope>NUCLEOTIDE SEQUENCE [LARGE SCALE GENOMIC DNA]</scope>
    <source>
        <strain evidence="3">NBRC 111756</strain>
    </source>
</reference>
<dbReference type="PROSITE" id="PS51257">
    <property type="entry name" value="PROKAR_LIPOPROTEIN"/>
    <property type="match status" value="1"/>
</dbReference>
<organism evidence="2 3">
    <name type="scientific">Marinobacterium aestuariivivens</name>
    <dbReference type="NCBI Taxonomy" id="1698799"/>
    <lineage>
        <taxon>Bacteria</taxon>
        <taxon>Pseudomonadati</taxon>
        <taxon>Pseudomonadota</taxon>
        <taxon>Gammaproteobacteria</taxon>
        <taxon>Oceanospirillales</taxon>
        <taxon>Oceanospirillaceae</taxon>
        <taxon>Marinobacterium</taxon>
    </lineage>
</organism>
<dbReference type="EMBL" id="JBHSWE010000001">
    <property type="protein sequence ID" value="MFC6669950.1"/>
    <property type="molecule type" value="Genomic_DNA"/>
</dbReference>
<accession>A0ABW1ZXP1</accession>
<dbReference type="PANTHER" id="PTHR21248:SF23">
    <property type="entry name" value="CARDIOLIPIN SYNTHASE B"/>
    <property type="match status" value="1"/>
</dbReference>
<dbReference type="Proteomes" id="UP001596422">
    <property type="component" value="Unassembled WGS sequence"/>
</dbReference>
<sequence length="298" mass="32971">MHHLRGSDTLGYLLGFVALLSLAGCATEPRLDVTRKGAQQPTVKPLVLVEDGQRAASPWEYRQLLARDAPNTETQAMLDQLLRVSQQATGQWLSAGNEVRVLVDGPATFDHMFDDIARAVESIHLETFILDDTEIGKELAQQLIASRQRGVDVRVLIDAVGSADLPSEFVQHLRDHAIEVHWFRPFNPIDPRLWRLNSRNHRKLLIIDGRIAYSGGINFSGSYSKGSFSTPPIRTVTTPAGATLTCASSVLLSINCSGHFSRCGTGNGRIRNGSGGHPLSTDRIDWRYDGRRNRQRRG</sequence>
<name>A0ABW1ZXP1_9GAMM</name>
<dbReference type="Gene3D" id="3.30.870.10">
    <property type="entry name" value="Endonuclease Chain A"/>
    <property type="match status" value="1"/>
</dbReference>
<dbReference type="PROSITE" id="PS50035">
    <property type="entry name" value="PLD"/>
    <property type="match status" value="1"/>
</dbReference>
<feature type="domain" description="PLD phosphodiesterase" evidence="1">
    <location>
        <begin position="196"/>
        <end position="223"/>
    </location>
</feature>
<comment type="caution">
    <text evidence="2">The sequence shown here is derived from an EMBL/GenBank/DDBJ whole genome shotgun (WGS) entry which is preliminary data.</text>
</comment>
<dbReference type="SUPFAM" id="SSF56024">
    <property type="entry name" value="Phospholipase D/nuclease"/>
    <property type="match status" value="1"/>
</dbReference>
<evidence type="ECO:0000313" key="3">
    <source>
        <dbReference type="Proteomes" id="UP001596422"/>
    </source>
</evidence>